<dbReference type="Gene3D" id="3.90.1580.10">
    <property type="entry name" value="paralog of FGE (formylglycine-generating enzyme)"/>
    <property type="match status" value="1"/>
</dbReference>
<gene>
    <name evidence="3" type="ORF">MAIT1_04126</name>
</gene>
<dbReference type="InterPro" id="IPR005532">
    <property type="entry name" value="SUMF_dom"/>
</dbReference>
<accession>A0A1Y2K4F4</accession>
<dbReference type="SUPFAM" id="SSF56436">
    <property type="entry name" value="C-type lectin-like"/>
    <property type="match status" value="1"/>
</dbReference>
<dbReference type="Proteomes" id="UP000194003">
    <property type="component" value="Unassembled WGS sequence"/>
</dbReference>
<dbReference type="STRING" id="1434232.MAIT1_04126"/>
<evidence type="ECO:0000313" key="4">
    <source>
        <dbReference type="Proteomes" id="UP000194003"/>
    </source>
</evidence>
<dbReference type="InterPro" id="IPR042095">
    <property type="entry name" value="SUMF_sf"/>
</dbReference>
<protein>
    <recommendedName>
        <fullName evidence="2">Sulfatase-modifying factor enzyme-like domain-containing protein</fullName>
    </recommendedName>
</protein>
<proteinExistence type="predicted"/>
<evidence type="ECO:0000313" key="3">
    <source>
        <dbReference type="EMBL" id="OSM04257.1"/>
    </source>
</evidence>
<dbReference type="GO" id="GO:0120147">
    <property type="term" value="F:formylglycine-generating oxidase activity"/>
    <property type="evidence" value="ECO:0007669"/>
    <property type="project" value="TreeGrafter"/>
</dbReference>
<keyword evidence="1" id="KW-1133">Transmembrane helix</keyword>
<dbReference type="PANTHER" id="PTHR23150">
    <property type="entry name" value="SULFATASE MODIFYING FACTOR 1, 2"/>
    <property type="match status" value="1"/>
</dbReference>
<reference evidence="3 4" key="1">
    <citation type="journal article" date="2016" name="BMC Genomics">
        <title>Combined genomic and structural analyses of a cultured magnetotactic bacterium reveals its niche adaptation to a dynamic environment.</title>
        <authorList>
            <person name="Araujo A.C."/>
            <person name="Morillo V."/>
            <person name="Cypriano J."/>
            <person name="Teixeira L.C."/>
            <person name="Leao P."/>
            <person name="Lyra S."/>
            <person name="Almeida L.G."/>
            <person name="Bazylinski D.A."/>
            <person name="Vasconcellos A.T."/>
            <person name="Abreu F."/>
            <person name="Lins U."/>
        </authorList>
    </citation>
    <scope>NUCLEOTIDE SEQUENCE [LARGE SCALE GENOMIC DNA]</scope>
    <source>
        <strain evidence="3 4">IT-1</strain>
    </source>
</reference>
<dbReference type="OrthoDB" id="9768004at2"/>
<dbReference type="InterPro" id="IPR051043">
    <property type="entry name" value="Sulfatase_Mod_Factor_Kinase"/>
</dbReference>
<dbReference type="PANTHER" id="PTHR23150:SF19">
    <property type="entry name" value="FORMYLGLYCINE-GENERATING ENZYME"/>
    <property type="match status" value="1"/>
</dbReference>
<sequence length="299" mass="33225">MNADDPNPDKPNWIGIIVAAVFTIPAQALLAFLLITVEFRDKKPPIPRVALSTPNAELLLHYPPEVPLAWDFVTVPGGCFTQGLDTIAVISAKPAHEVCVSAFRMSRYEVTRHQWFAVMGREHPEQALAAPNHPAASVSWLEAYKFIQKLNKMTGWSARFPTESEWEYACRSGGRDERYCGGDEADTVAWSIGESHGIVQRVGGKKPNALGLFDMSGNVAEWVWDRFAPHYYAVSPRDNPQGPHYGDSGVVGNERVIRGASAGDPRTQMHANTRWHQPAGYIPRRTGLRIVRPVEEESE</sequence>
<dbReference type="EMBL" id="LVJN01000019">
    <property type="protein sequence ID" value="OSM04257.1"/>
    <property type="molecule type" value="Genomic_DNA"/>
</dbReference>
<evidence type="ECO:0000259" key="2">
    <source>
        <dbReference type="Pfam" id="PF03781"/>
    </source>
</evidence>
<organism evidence="3 4">
    <name type="scientific">Magnetofaba australis IT-1</name>
    <dbReference type="NCBI Taxonomy" id="1434232"/>
    <lineage>
        <taxon>Bacteria</taxon>
        <taxon>Pseudomonadati</taxon>
        <taxon>Pseudomonadota</taxon>
        <taxon>Magnetococcia</taxon>
        <taxon>Magnetococcales</taxon>
        <taxon>Magnetococcaceae</taxon>
        <taxon>Magnetofaba</taxon>
    </lineage>
</organism>
<name>A0A1Y2K4F4_9PROT</name>
<dbReference type="RefSeq" id="WP_085442356.1">
    <property type="nucleotide sequence ID" value="NZ_LVJN01000019.1"/>
</dbReference>
<dbReference type="Pfam" id="PF03781">
    <property type="entry name" value="FGE-sulfatase"/>
    <property type="match status" value="1"/>
</dbReference>
<evidence type="ECO:0000256" key="1">
    <source>
        <dbReference type="SAM" id="Phobius"/>
    </source>
</evidence>
<comment type="caution">
    <text evidence="3">The sequence shown here is derived from an EMBL/GenBank/DDBJ whole genome shotgun (WGS) entry which is preliminary data.</text>
</comment>
<dbReference type="AlphaFoldDB" id="A0A1Y2K4F4"/>
<dbReference type="InterPro" id="IPR016187">
    <property type="entry name" value="CTDL_fold"/>
</dbReference>
<keyword evidence="4" id="KW-1185">Reference proteome</keyword>
<feature type="domain" description="Sulfatase-modifying factor enzyme-like" evidence="2">
    <location>
        <begin position="71"/>
        <end position="292"/>
    </location>
</feature>
<keyword evidence="1" id="KW-0472">Membrane</keyword>
<keyword evidence="1" id="KW-0812">Transmembrane</keyword>
<feature type="transmembrane region" description="Helical" evidence="1">
    <location>
        <begin position="12"/>
        <end position="35"/>
    </location>
</feature>